<dbReference type="AlphaFoldDB" id="A0A8I3ALG4"/>
<reference evidence="2" key="1">
    <citation type="journal article" date="2021" name="Mol. Plant Pathol.">
        <title>A 20-kb lineage-specific genomic region tames virulence in pathogenic amphidiploid Verticillium longisporum.</title>
        <authorList>
            <person name="Harting R."/>
            <person name="Starke J."/>
            <person name="Kusch H."/>
            <person name="Poggeler S."/>
            <person name="Maurus I."/>
            <person name="Schluter R."/>
            <person name="Landesfeind M."/>
            <person name="Bulla I."/>
            <person name="Nowrousian M."/>
            <person name="de Jonge R."/>
            <person name="Stahlhut G."/>
            <person name="Hoff K.J."/>
            <person name="Asshauer K.P."/>
            <person name="Thurmer A."/>
            <person name="Stanke M."/>
            <person name="Daniel R."/>
            <person name="Morgenstern B."/>
            <person name="Thomma B.P.H.J."/>
            <person name="Kronstad J.W."/>
            <person name="Braus-Stromeyer S.A."/>
            <person name="Braus G.H."/>
        </authorList>
    </citation>
    <scope>NUCLEOTIDE SEQUENCE</scope>
    <source>
        <strain evidence="2">Vl32</strain>
    </source>
</reference>
<proteinExistence type="predicted"/>
<evidence type="ECO:0000313" key="3">
    <source>
        <dbReference type="Proteomes" id="UP000689129"/>
    </source>
</evidence>
<dbReference type="EMBL" id="JAEMWZ010000343">
    <property type="protein sequence ID" value="KAG7123284.1"/>
    <property type="molecule type" value="Genomic_DNA"/>
</dbReference>
<protein>
    <submittedName>
        <fullName evidence="2">Uncharacterized protein</fullName>
    </submittedName>
</protein>
<sequence length="111" mass="12167">MLQRDLHRDQRSLERLKPLVPGAAVALCPDDHYVVGPATTYVSDQIATSHNPVFAPPSPMMIQPTDFIRKVNHTGSMRTMPLPQPRSRMASHDPGGGISGSPHPIRKTARP</sequence>
<accession>A0A8I3ALG4</accession>
<gene>
    <name evidence="2" type="ORF">HYQ45_013969</name>
</gene>
<name>A0A8I3ALG4_VERLO</name>
<feature type="region of interest" description="Disordered" evidence="1">
    <location>
        <begin position="72"/>
        <end position="111"/>
    </location>
</feature>
<organism evidence="2 3">
    <name type="scientific">Verticillium longisporum</name>
    <name type="common">Verticillium dahliae var. longisporum</name>
    <dbReference type="NCBI Taxonomy" id="100787"/>
    <lineage>
        <taxon>Eukaryota</taxon>
        <taxon>Fungi</taxon>
        <taxon>Dikarya</taxon>
        <taxon>Ascomycota</taxon>
        <taxon>Pezizomycotina</taxon>
        <taxon>Sordariomycetes</taxon>
        <taxon>Hypocreomycetidae</taxon>
        <taxon>Glomerellales</taxon>
        <taxon>Plectosphaerellaceae</taxon>
        <taxon>Verticillium</taxon>
    </lineage>
</organism>
<evidence type="ECO:0000256" key="1">
    <source>
        <dbReference type="SAM" id="MobiDB-lite"/>
    </source>
</evidence>
<evidence type="ECO:0000313" key="2">
    <source>
        <dbReference type="EMBL" id="KAG7123284.1"/>
    </source>
</evidence>
<dbReference type="Proteomes" id="UP000689129">
    <property type="component" value="Unassembled WGS sequence"/>
</dbReference>
<comment type="caution">
    <text evidence="2">The sequence shown here is derived from an EMBL/GenBank/DDBJ whole genome shotgun (WGS) entry which is preliminary data.</text>
</comment>